<sequence>MEDFLRKYRDRLRIIIILYVFCERSQDGGSPYFGLFRTEIKIQALDFLLRYPDFLSMELMDLTDTDNVISSEEVSSVIEGIYLNNEPQLRVEEMEKFFHGAYESIDEAVAFHVSIGFLKHESRRRTDGKTYDKNYYVTRYCAERIESHLKTIPAVQWYFQRCELIKKYFGHFTGSQLKTRQYNYAEYSNISYKSHIQNINAKVRNAYEQRFNKQLL</sequence>
<dbReference type="EMBL" id="JAJJMN010000002">
    <property type="protein sequence ID" value="MCC9020399.1"/>
    <property type="molecule type" value="Genomic_DNA"/>
</dbReference>
<dbReference type="Proteomes" id="UP001430700">
    <property type="component" value="Unassembled WGS sequence"/>
</dbReference>
<dbReference type="RefSeq" id="WP_230001214.1">
    <property type="nucleotide sequence ID" value="NZ_JAJJMN010000002.1"/>
</dbReference>
<keyword evidence="2" id="KW-1185">Reference proteome</keyword>
<accession>A0ABS8M6F1</accession>
<gene>
    <name evidence="1" type="ORF">LNQ34_21760</name>
</gene>
<organism evidence="1 2">
    <name type="scientific">Flavobacterium lipolyticum</name>
    <dbReference type="NCBI Taxonomy" id="2893754"/>
    <lineage>
        <taxon>Bacteria</taxon>
        <taxon>Pseudomonadati</taxon>
        <taxon>Bacteroidota</taxon>
        <taxon>Flavobacteriia</taxon>
        <taxon>Flavobacteriales</taxon>
        <taxon>Flavobacteriaceae</taxon>
        <taxon>Flavobacterium</taxon>
    </lineage>
</organism>
<proteinExistence type="predicted"/>
<evidence type="ECO:0000313" key="1">
    <source>
        <dbReference type="EMBL" id="MCC9020399.1"/>
    </source>
</evidence>
<name>A0ABS8M6F1_9FLAO</name>
<comment type="caution">
    <text evidence="1">The sequence shown here is derived from an EMBL/GenBank/DDBJ whole genome shotgun (WGS) entry which is preliminary data.</text>
</comment>
<evidence type="ECO:0000313" key="2">
    <source>
        <dbReference type="Proteomes" id="UP001430700"/>
    </source>
</evidence>
<reference evidence="1" key="1">
    <citation type="submission" date="2021-11" db="EMBL/GenBank/DDBJ databases">
        <title>Description of novel Flavobacterium species.</title>
        <authorList>
            <person name="Saticioglu I.B."/>
            <person name="Ay H."/>
            <person name="Altun S."/>
            <person name="Duman M."/>
        </authorList>
    </citation>
    <scope>NUCLEOTIDE SEQUENCE</scope>
    <source>
        <strain evidence="1">F-126</strain>
    </source>
</reference>
<protein>
    <submittedName>
        <fullName evidence="1">Uncharacterized protein</fullName>
    </submittedName>
</protein>